<evidence type="ECO:0000256" key="1">
    <source>
        <dbReference type="SAM" id="MobiDB-lite"/>
    </source>
</evidence>
<dbReference type="Pfam" id="PF19650">
    <property type="entry name" value="DUF6153"/>
    <property type="match status" value="1"/>
</dbReference>
<evidence type="ECO:0000313" key="3">
    <source>
        <dbReference type="Proteomes" id="UP001500665"/>
    </source>
</evidence>
<sequence length="140" mass="14120">MSTRPFGRVPLVLVLLVLTGLVGMHGLTAAAFSLGASAEGMRTAGHSAHSPDGSRHPDARPLAAAQESASATSLCHHDSTGGHSVHSVSDCAAAGLGAAYLPPAPAYHSGAPAVPLPGVLRRTSAERAPPDLAQLQLLRI</sequence>
<gene>
    <name evidence="2" type="ORF">GCM10009550_06570</name>
</gene>
<comment type="caution">
    <text evidence="2">The sequence shown here is derived from an EMBL/GenBank/DDBJ whole genome shotgun (WGS) entry which is preliminary data.</text>
</comment>
<reference evidence="2 3" key="1">
    <citation type="journal article" date="2019" name="Int. J. Syst. Evol. Microbiol.">
        <title>The Global Catalogue of Microorganisms (GCM) 10K type strain sequencing project: providing services to taxonomists for standard genome sequencing and annotation.</title>
        <authorList>
            <consortium name="The Broad Institute Genomics Platform"/>
            <consortium name="The Broad Institute Genome Sequencing Center for Infectious Disease"/>
            <person name="Wu L."/>
            <person name="Ma J."/>
        </authorList>
    </citation>
    <scope>NUCLEOTIDE SEQUENCE [LARGE SCALE GENOMIC DNA]</scope>
    <source>
        <strain evidence="2 3">JCM 10696</strain>
    </source>
</reference>
<evidence type="ECO:0000313" key="2">
    <source>
        <dbReference type="EMBL" id="GAA0938690.1"/>
    </source>
</evidence>
<accession>A0ABN1Q7J3</accession>
<dbReference type="RefSeq" id="WP_344236518.1">
    <property type="nucleotide sequence ID" value="NZ_BAAAHH010000002.1"/>
</dbReference>
<keyword evidence="3" id="KW-1185">Reference proteome</keyword>
<dbReference type="InterPro" id="IPR046151">
    <property type="entry name" value="DUF6153"/>
</dbReference>
<organism evidence="2 3">
    <name type="scientific">Actinocorallia libanotica</name>
    <dbReference type="NCBI Taxonomy" id="46162"/>
    <lineage>
        <taxon>Bacteria</taxon>
        <taxon>Bacillati</taxon>
        <taxon>Actinomycetota</taxon>
        <taxon>Actinomycetes</taxon>
        <taxon>Streptosporangiales</taxon>
        <taxon>Thermomonosporaceae</taxon>
        <taxon>Actinocorallia</taxon>
    </lineage>
</organism>
<feature type="region of interest" description="Disordered" evidence="1">
    <location>
        <begin position="42"/>
        <end position="86"/>
    </location>
</feature>
<name>A0ABN1Q7J3_9ACTN</name>
<dbReference type="Proteomes" id="UP001500665">
    <property type="component" value="Unassembled WGS sequence"/>
</dbReference>
<proteinExistence type="predicted"/>
<dbReference type="EMBL" id="BAAAHH010000002">
    <property type="protein sequence ID" value="GAA0938690.1"/>
    <property type="molecule type" value="Genomic_DNA"/>
</dbReference>
<protein>
    <submittedName>
        <fullName evidence="2">DUF6153 family protein</fullName>
    </submittedName>
</protein>